<keyword evidence="2" id="KW-0812">Transmembrane</keyword>
<feature type="transmembrane region" description="Helical" evidence="2">
    <location>
        <begin position="166"/>
        <end position="185"/>
    </location>
</feature>
<reference evidence="3 4" key="1">
    <citation type="submission" date="2016-08" db="EMBL/GenBank/DDBJ databases">
        <title>A Parts List for Fungal Cellulosomes Revealed by Comparative Genomics.</title>
        <authorList>
            <consortium name="DOE Joint Genome Institute"/>
            <person name="Haitjema C.H."/>
            <person name="Gilmore S.P."/>
            <person name="Henske J.K."/>
            <person name="Solomon K.V."/>
            <person name="De Groot R."/>
            <person name="Kuo A."/>
            <person name="Mondo S.J."/>
            <person name="Salamov A.A."/>
            <person name="Labutti K."/>
            <person name="Zhao Z."/>
            <person name="Chiniquy J."/>
            <person name="Barry K."/>
            <person name="Brewer H.M."/>
            <person name="Purvine S.O."/>
            <person name="Wright A.T."/>
            <person name="Boxma B."/>
            <person name="Van Alen T."/>
            <person name="Hackstein J.H."/>
            <person name="Baker S.E."/>
            <person name="Grigoriev I.V."/>
            <person name="O'Malley M.A."/>
        </authorList>
    </citation>
    <scope>NUCLEOTIDE SEQUENCE [LARGE SCALE GENOMIC DNA]</scope>
    <source>
        <strain evidence="3 4">G1</strain>
    </source>
</reference>
<dbReference type="AlphaFoldDB" id="A0A1Y2FQI3"/>
<evidence type="ECO:0000256" key="2">
    <source>
        <dbReference type="SAM" id="Phobius"/>
    </source>
</evidence>
<feature type="region of interest" description="Disordered" evidence="1">
    <location>
        <begin position="222"/>
        <end position="244"/>
    </location>
</feature>
<accession>A0A1Y2FQI3</accession>
<evidence type="ECO:0000313" key="4">
    <source>
        <dbReference type="Proteomes" id="UP000193920"/>
    </source>
</evidence>
<feature type="transmembrane region" description="Helical" evidence="2">
    <location>
        <begin position="34"/>
        <end position="56"/>
    </location>
</feature>
<comment type="caution">
    <text evidence="3">The sequence shown here is derived from an EMBL/GenBank/DDBJ whole genome shotgun (WGS) entry which is preliminary data.</text>
</comment>
<protein>
    <submittedName>
        <fullName evidence="3">Uncharacterized protein</fullName>
    </submittedName>
</protein>
<dbReference type="EMBL" id="MCOG01000003">
    <property type="protein sequence ID" value="ORY85857.1"/>
    <property type="molecule type" value="Genomic_DNA"/>
</dbReference>
<organism evidence="3 4">
    <name type="scientific">Neocallimastix californiae</name>
    <dbReference type="NCBI Taxonomy" id="1754190"/>
    <lineage>
        <taxon>Eukaryota</taxon>
        <taxon>Fungi</taxon>
        <taxon>Fungi incertae sedis</taxon>
        <taxon>Chytridiomycota</taxon>
        <taxon>Chytridiomycota incertae sedis</taxon>
        <taxon>Neocallimastigomycetes</taxon>
        <taxon>Neocallimastigales</taxon>
        <taxon>Neocallimastigaceae</taxon>
        <taxon>Neocallimastix</taxon>
    </lineage>
</organism>
<feature type="transmembrane region" description="Helical" evidence="2">
    <location>
        <begin position="104"/>
        <end position="121"/>
    </location>
</feature>
<feature type="compositionally biased region" description="Acidic residues" evidence="1">
    <location>
        <begin position="223"/>
        <end position="244"/>
    </location>
</feature>
<name>A0A1Y2FQI3_9FUNG</name>
<keyword evidence="2" id="KW-0472">Membrane</keyword>
<gene>
    <name evidence="3" type="ORF">LY90DRAFT_663336</name>
</gene>
<evidence type="ECO:0000256" key="1">
    <source>
        <dbReference type="SAM" id="MobiDB-lite"/>
    </source>
</evidence>
<dbReference type="Proteomes" id="UP000193920">
    <property type="component" value="Unassembled WGS sequence"/>
</dbReference>
<proteinExistence type="predicted"/>
<sequence length="244" mass="29054">MIVNHKNSNKDIRRNNGLKVKRFLWFSQTNSIKICSFLFMVIVIGFTVVTGMMVYESEKELFMMIEELGIPFIMNGCIIGAMILFFYGLRKDKMLHITDYKTSLCYYVSIYLFYWLVWIYGEVAYKFIYDEQENDTSQDFFNTFKEKYPELSDDDEIKKLMKTKSMITMSASSLAMIFIIYYYLLIKTYVEQLENESLLYYYDESIDAEEEKRKLLSSIESIENGEAEQEEEEEEEEEEIVIIS</sequence>
<feature type="transmembrane region" description="Helical" evidence="2">
    <location>
        <begin position="68"/>
        <end position="89"/>
    </location>
</feature>
<evidence type="ECO:0000313" key="3">
    <source>
        <dbReference type="EMBL" id="ORY85857.1"/>
    </source>
</evidence>
<keyword evidence="4" id="KW-1185">Reference proteome</keyword>
<keyword evidence="2" id="KW-1133">Transmembrane helix</keyword>